<evidence type="ECO:0000313" key="5">
    <source>
        <dbReference type="EMBL" id="KAK1762346.1"/>
    </source>
</evidence>
<evidence type="ECO:0000313" key="6">
    <source>
        <dbReference type="Proteomes" id="UP001244011"/>
    </source>
</evidence>
<dbReference type="RefSeq" id="XP_060278559.1">
    <property type="nucleotide sequence ID" value="XM_060425358.1"/>
</dbReference>
<gene>
    <name evidence="5" type="ORF">QBC33DRAFT_481805</name>
</gene>
<keyword evidence="6" id="KW-1185">Reference proteome</keyword>
<evidence type="ECO:0000256" key="2">
    <source>
        <dbReference type="SAM" id="Coils"/>
    </source>
</evidence>
<feature type="non-terminal residue" evidence="5">
    <location>
        <position position="942"/>
    </location>
</feature>
<dbReference type="Pfam" id="PF24809">
    <property type="entry name" value="DUF7708"/>
    <property type="match status" value="1"/>
</dbReference>
<dbReference type="GeneID" id="85308545"/>
<feature type="coiled-coil region" evidence="2">
    <location>
        <begin position="211"/>
        <end position="255"/>
    </location>
</feature>
<name>A0AAJ0BQE3_9PEZI</name>
<dbReference type="InterPro" id="IPR027417">
    <property type="entry name" value="P-loop_NTPase"/>
</dbReference>
<dbReference type="InterPro" id="IPR056884">
    <property type="entry name" value="NPHP3-like_N"/>
</dbReference>
<sequence>MPLKSAVSPAALRVIRVAFEDLERAVTPVDGREFENTTLQNVKKTALEIETRLAARQSLRNMRRLMPLFTGLEHYSKAMEVLCNGTPFLPWIWAPIKLILLVSSDYVDAFDTVITHYSRIAESLTRFDFLNNAFNNNAEFQNVLAVFYSDILRFHKEAYKFVRRSSEFNHFMGAPSRRMSAYLTRASGWHLFFDTSWGRFRRRFDDILANLKAHEDLLDKTANAINIAEARDQRAAIEQRRKEQLEEVAKQEKSKASQQYWEIVAWLKVDQTDQSLILDCITEEALKHPGGCDWILKIDNMKSWMRDRPDTPFLWLQGNPGSGKSVLAAQIVGFLQAAHHSLVISHFCTYSYASSTRYDLILRSLLLQLIEGNQDLVAYVHRLKETELANRSVTSQALEKLIQIIGGAVSQSPGETKYVHIVLDGLDECEEEKQGRLIGLLERLASTTGSSNGATCKVLLLSRASGFLKKRFRKKATISLTEEKPHLEGAIRLYAGHRLGSLRQRLFPMGISDADIKDMAATIAQKADGMFLWARLVLGYISKNMFYRKDEILDAVQTLPRELGDFYRKILTQIRGNFDARSTERLKSIFGWIAFAKRPLKMFEFQSALAFSSGDFDVAEVVPSYLFSMCAPLIEERRDSTFSFIHVSVKDYLQGEEGGHMVSETAASYEHALTSVTCLVSGLDVFGPGSSDHERNLRVLKGLHAFHVYANEYWLDHLLAVGASDRGFDHSSELYSLMSQLSSKLDPLKRSNPEKRPLREAGALDAQLLCLKSLAGLYDSGRSTLEARLAKSLNKCATDQDCNDGSVDLRGTLATYQSTIQSLLARRDFPGVSMEDLERFKKSHRTSAYTCRLGACARATVGFENDTLRTEHERSHVQRLYCEHPGCQYPAFVSTRALRNHLNQYHDEGSQVKPKKTIRAPKVTGVQNHLQAPQIQQQQQQQ</sequence>
<keyword evidence="2" id="KW-0175">Coiled coil</keyword>
<organism evidence="5 6">
    <name type="scientific">Phialemonium atrogriseum</name>
    <dbReference type="NCBI Taxonomy" id="1093897"/>
    <lineage>
        <taxon>Eukaryota</taxon>
        <taxon>Fungi</taxon>
        <taxon>Dikarya</taxon>
        <taxon>Ascomycota</taxon>
        <taxon>Pezizomycotina</taxon>
        <taxon>Sordariomycetes</taxon>
        <taxon>Sordariomycetidae</taxon>
        <taxon>Cephalothecales</taxon>
        <taxon>Cephalothecaceae</taxon>
        <taxon>Phialemonium</taxon>
    </lineage>
</organism>
<dbReference type="Proteomes" id="UP001244011">
    <property type="component" value="Unassembled WGS sequence"/>
</dbReference>
<accession>A0AAJ0BQE3</accession>
<dbReference type="SUPFAM" id="SSF52540">
    <property type="entry name" value="P-loop containing nucleoside triphosphate hydrolases"/>
    <property type="match status" value="1"/>
</dbReference>
<keyword evidence="1" id="KW-0677">Repeat</keyword>
<feature type="domain" description="Nephrocystin 3-like N-terminal" evidence="4">
    <location>
        <begin position="291"/>
        <end position="463"/>
    </location>
</feature>
<dbReference type="AlphaFoldDB" id="A0AAJ0BQE3"/>
<proteinExistence type="predicted"/>
<dbReference type="Pfam" id="PF24883">
    <property type="entry name" value="NPHP3_N"/>
    <property type="match status" value="1"/>
</dbReference>
<feature type="domain" description="DUF7708" evidence="3">
    <location>
        <begin position="71"/>
        <end position="179"/>
    </location>
</feature>
<comment type="caution">
    <text evidence="5">The sequence shown here is derived from an EMBL/GenBank/DDBJ whole genome shotgun (WGS) entry which is preliminary data.</text>
</comment>
<evidence type="ECO:0008006" key="7">
    <source>
        <dbReference type="Google" id="ProtNLM"/>
    </source>
</evidence>
<dbReference type="PANTHER" id="PTHR10039:SF14">
    <property type="entry name" value="NACHT DOMAIN-CONTAINING PROTEIN"/>
    <property type="match status" value="1"/>
</dbReference>
<reference evidence="5" key="1">
    <citation type="submission" date="2023-06" db="EMBL/GenBank/DDBJ databases">
        <title>Genome-scale phylogeny and comparative genomics of the fungal order Sordariales.</title>
        <authorList>
            <consortium name="Lawrence Berkeley National Laboratory"/>
            <person name="Hensen N."/>
            <person name="Bonometti L."/>
            <person name="Westerberg I."/>
            <person name="Brannstrom I.O."/>
            <person name="Guillou S."/>
            <person name="Cros-Aarteil S."/>
            <person name="Calhoun S."/>
            <person name="Haridas S."/>
            <person name="Kuo A."/>
            <person name="Mondo S."/>
            <person name="Pangilinan J."/>
            <person name="Riley R."/>
            <person name="Labutti K."/>
            <person name="Andreopoulos B."/>
            <person name="Lipzen A."/>
            <person name="Chen C."/>
            <person name="Yanf M."/>
            <person name="Daum C."/>
            <person name="Ng V."/>
            <person name="Clum A."/>
            <person name="Steindorff A."/>
            <person name="Ohm R."/>
            <person name="Martin F."/>
            <person name="Silar P."/>
            <person name="Natvig D."/>
            <person name="Lalanne C."/>
            <person name="Gautier V."/>
            <person name="Ament-Velasquez S.L."/>
            <person name="Kruys A."/>
            <person name="Hutchinson M.I."/>
            <person name="Powell A.J."/>
            <person name="Barry K."/>
            <person name="Miller A.N."/>
            <person name="Grigoriev I.V."/>
            <person name="Debuchy R."/>
            <person name="Gladieux P."/>
            <person name="Thoren M.H."/>
            <person name="Johannesson H."/>
        </authorList>
    </citation>
    <scope>NUCLEOTIDE SEQUENCE</scope>
    <source>
        <strain evidence="5">8032-3</strain>
    </source>
</reference>
<protein>
    <recommendedName>
        <fullName evidence="7">NACHT domain-containing protein</fullName>
    </recommendedName>
</protein>
<evidence type="ECO:0000256" key="1">
    <source>
        <dbReference type="ARBA" id="ARBA00022737"/>
    </source>
</evidence>
<evidence type="ECO:0000259" key="4">
    <source>
        <dbReference type="Pfam" id="PF24883"/>
    </source>
</evidence>
<dbReference type="EMBL" id="MU839039">
    <property type="protein sequence ID" value="KAK1762346.1"/>
    <property type="molecule type" value="Genomic_DNA"/>
</dbReference>
<evidence type="ECO:0000259" key="3">
    <source>
        <dbReference type="Pfam" id="PF24809"/>
    </source>
</evidence>
<dbReference type="Gene3D" id="3.40.50.300">
    <property type="entry name" value="P-loop containing nucleotide triphosphate hydrolases"/>
    <property type="match status" value="1"/>
</dbReference>
<dbReference type="InterPro" id="IPR056125">
    <property type="entry name" value="DUF7708"/>
</dbReference>
<dbReference type="PANTHER" id="PTHR10039">
    <property type="entry name" value="AMELOGENIN"/>
    <property type="match status" value="1"/>
</dbReference>